<dbReference type="EMBL" id="JBHMFI010000001">
    <property type="protein sequence ID" value="MFB9069682.1"/>
    <property type="molecule type" value="Genomic_DNA"/>
</dbReference>
<proteinExistence type="predicted"/>
<comment type="caution">
    <text evidence="1">The sequence shown here is derived from an EMBL/GenBank/DDBJ whole genome shotgun (WGS) entry which is preliminary data.</text>
</comment>
<dbReference type="Proteomes" id="UP001589575">
    <property type="component" value="Unassembled WGS sequence"/>
</dbReference>
<reference evidence="1 2" key="1">
    <citation type="submission" date="2024-09" db="EMBL/GenBank/DDBJ databases">
        <authorList>
            <person name="Sun Q."/>
            <person name="Mori K."/>
        </authorList>
    </citation>
    <scope>NUCLEOTIDE SEQUENCE [LARGE SCALE GENOMIC DNA]</scope>
    <source>
        <strain evidence="1 2">CCM 7609</strain>
    </source>
</reference>
<evidence type="ECO:0000313" key="1">
    <source>
        <dbReference type="EMBL" id="MFB9069682.1"/>
    </source>
</evidence>
<organism evidence="1 2">
    <name type="scientific">Citricoccus parietis</name>
    <dbReference type="NCBI Taxonomy" id="592307"/>
    <lineage>
        <taxon>Bacteria</taxon>
        <taxon>Bacillati</taxon>
        <taxon>Actinomycetota</taxon>
        <taxon>Actinomycetes</taxon>
        <taxon>Micrococcales</taxon>
        <taxon>Micrococcaceae</taxon>
        <taxon>Citricoccus</taxon>
    </lineage>
</organism>
<sequence length="43" mass="4789">MVLDAVRQEHHALRIECLHGTLIVRHEHHGTLVGAQGVEDLPT</sequence>
<accession>A0ABV5FSM4</accession>
<gene>
    <name evidence="1" type="ORF">ACFFX0_00065</name>
</gene>
<evidence type="ECO:0000313" key="2">
    <source>
        <dbReference type="Proteomes" id="UP001589575"/>
    </source>
</evidence>
<keyword evidence="2" id="KW-1185">Reference proteome</keyword>
<protein>
    <submittedName>
        <fullName evidence="1">Uncharacterized protein</fullName>
    </submittedName>
</protein>
<name>A0ABV5FSM4_9MICC</name>